<name>A0A927R2B6_9ACTN</name>
<comment type="caution">
    <text evidence="2">The sequence shown here is derived from an EMBL/GenBank/DDBJ whole genome shotgun (WGS) entry which is preliminary data.</text>
</comment>
<proteinExistence type="predicted"/>
<dbReference type="InterPro" id="IPR024983">
    <property type="entry name" value="CHAT_dom"/>
</dbReference>
<dbReference type="EMBL" id="JADBEB010000001">
    <property type="protein sequence ID" value="MBE1484394.1"/>
    <property type="molecule type" value="Genomic_DNA"/>
</dbReference>
<accession>A0A927R2B6</accession>
<dbReference type="Pfam" id="PF12770">
    <property type="entry name" value="CHAT"/>
    <property type="match status" value="1"/>
</dbReference>
<sequence>MSDNGPDALTGMIARTSAVMAAEPESGRAAWAFARCWLQTLRFEDHGHDPGALRAALDDFDVVAPALPGRAKLAAMLVNAQIRAGVLREGPSIRRAAALAEIADADDRPLPNWPATRAVIRALTLLQLCQDGDATVSAHSALAELSTLDAVVAGQQPHAEMLDLARFALTSLRAQQNLDHAGMSQAAAQAEAIGRRHGPGSPLHGRARVLEAAAAAQAAIARGDIAAVTAAVEQIRSYISDLAPDHPTRRQSEQLLASVEPFLALLRQGPTSAGAGVANADAFLTHGGPVPPPLDAGLAALRRQADEPGLDDLERAMRLSTLGTAEAAYGPAAPHVLDEGVRHLAEAVATAPAHDARLPFYRMSHGYALIQRYELARRPADLTDGIRVLEQARALADSPAHPYWAVVSQMLGHAHRLAGARQRGRGIALEGLRGHAWSVLLQAHTAAATAAARDAAGDAIDVARWCLQDNAPGEAVTALDAGRGLIVYAATQIRGVADQLDEHHPQLAGRWRQATAQHAPGDVGIDLRREVLSALAGISGGPAASRRLLDPPSLHELRAALVALGVDALVYLVPGDQGTGAAVMVPAREEPAWRPLPLLTGEAMTEFDVRPSRNRDADLDDGLAVAGLPSVDEVCTWAWDAGIGPVLEMLDLPADGSGRIVLIPMRELARVPWHAARHRVGGCDEYAIQRAGFSYAASARLICDSAWAGDVAVSKTGLIVGDPDTASAARALPAARAEALAVRDAFYPPARYVGRLETGSESAAGPGDRRDVLNWLADPGGGTMLHLACHAVVDSGVGADDSAYLLLADGERLSAEDMVRALTGRAGRDIALATLAACSTGVSSRGYDEAFSLATTFLASGVRSVVSSQWAIPDEATSVLMFAFHHFLQTHSGGPAQALREAQLWMLSERRPELDGMPPELQKRMRGMTLPEIADWAGFVHSGR</sequence>
<protein>
    <submittedName>
        <fullName evidence="2">CHAT domain-containing protein</fullName>
    </submittedName>
</protein>
<organism evidence="2 3">
    <name type="scientific">Plantactinospora soyae</name>
    <dbReference type="NCBI Taxonomy" id="1544732"/>
    <lineage>
        <taxon>Bacteria</taxon>
        <taxon>Bacillati</taxon>
        <taxon>Actinomycetota</taxon>
        <taxon>Actinomycetes</taxon>
        <taxon>Micromonosporales</taxon>
        <taxon>Micromonosporaceae</taxon>
        <taxon>Plantactinospora</taxon>
    </lineage>
</organism>
<dbReference type="Proteomes" id="UP000649753">
    <property type="component" value="Unassembled WGS sequence"/>
</dbReference>
<gene>
    <name evidence="2" type="ORF">H4W31_000032</name>
</gene>
<evidence type="ECO:0000259" key="1">
    <source>
        <dbReference type="Pfam" id="PF12770"/>
    </source>
</evidence>
<evidence type="ECO:0000313" key="2">
    <source>
        <dbReference type="EMBL" id="MBE1484394.1"/>
    </source>
</evidence>
<evidence type="ECO:0000313" key="3">
    <source>
        <dbReference type="Proteomes" id="UP000649753"/>
    </source>
</evidence>
<keyword evidence="3" id="KW-1185">Reference proteome</keyword>
<dbReference type="AlphaFoldDB" id="A0A927R2B6"/>
<dbReference type="RefSeq" id="WP_192764767.1">
    <property type="nucleotide sequence ID" value="NZ_JADBEB010000001.1"/>
</dbReference>
<reference evidence="2" key="1">
    <citation type="submission" date="2020-10" db="EMBL/GenBank/DDBJ databases">
        <title>Sequencing the genomes of 1000 actinobacteria strains.</title>
        <authorList>
            <person name="Klenk H.-P."/>
        </authorList>
    </citation>
    <scope>NUCLEOTIDE SEQUENCE</scope>
    <source>
        <strain evidence="2">DSM 46832</strain>
    </source>
</reference>
<feature type="domain" description="CHAT" evidence="1">
    <location>
        <begin position="633"/>
        <end position="944"/>
    </location>
</feature>